<feature type="compositionally biased region" description="Pro residues" evidence="1">
    <location>
        <begin position="68"/>
        <end position="78"/>
    </location>
</feature>
<accession>A0A7Z7NPB3</accession>
<dbReference type="AlphaFoldDB" id="A0A7Z7NPB3"/>
<feature type="region of interest" description="Disordered" evidence="1">
    <location>
        <begin position="1"/>
        <end position="243"/>
    </location>
</feature>
<feature type="region of interest" description="Disordered" evidence="1">
    <location>
        <begin position="333"/>
        <end position="375"/>
    </location>
</feature>
<feature type="compositionally biased region" description="Basic residues" evidence="1">
    <location>
        <begin position="227"/>
        <end position="240"/>
    </location>
</feature>
<feature type="compositionally biased region" description="Basic and acidic residues" evidence="1">
    <location>
        <begin position="187"/>
        <end position="201"/>
    </location>
</feature>
<gene>
    <name evidence="2" type="ORF">CBM2594_B50473</name>
</gene>
<organism evidence="2 3">
    <name type="scientific">Cupriavidus taiwanensis</name>
    <dbReference type="NCBI Taxonomy" id="164546"/>
    <lineage>
        <taxon>Bacteria</taxon>
        <taxon>Pseudomonadati</taxon>
        <taxon>Pseudomonadota</taxon>
        <taxon>Betaproteobacteria</taxon>
        <taxon>Burkholderiales</taxon>
        <taxon>Burkholderiaceae</taxon>
        <taxon>Cupriavidus</taxon>
    </lineage>
</organism>
<evidence type="ECO:0000256" key="1">
    <source>
        <dbReference type="SAM" id="MobiDB-lite"/>
    </source>
</evidence>
<feature type="compositionally biased region" description="Basic residues" evidence="1">
    <location>
        <begin position="165"/>
        <end position="184"/>
    </location>
</feature>
<proteinExistence type="predicted"/>
<feature type="compositionally biased region" description="Low complexity" evidence="1">
    <location>
        <begin position="333"/>
        <end position="343"/>
    </location>
</feature>
<feature type="compositionally biased region" description="Basic and acidic residues" evidence="1">
    <location>
        <begin position="140"/>
        <end position="150"/>
    </location>
</feature>
<name>A0A7Z7NPB3_9BURK</name>
<evidence type="ECO:0000313" key="3">
    <source>
        <dbReference type="Proteomes" id="UP000257139"/>
    </source>
</evidence>
<dbReference type="Proteomes" id="UP000257139">
    <property type="component" value="Chromosome CBM2594_b"/>
</dbReference>
<feature type="region of interest" description="Disordered" evidence="1">
    <location>
        <begin position="259"/>
        <end position="301"/>
    </location>
</feature>
<protein>
    <submittedName>
        <fullName evidence="2">Uncharacterized protein</fullName>
    </submittedName>
</protein>
<feature type="compositionally biased region" description="Low complexity" evidence="1">
    <location>
        <begin position="18"/>
        <end position="27"/>
    </location>
</feature>
<sequence>MRRHRERGGAARQRAVSAGLRRGAGRPPQRRGRHHHALSRAVVRRQPVRRAQRRHRGHGGAHDRRLPPAQPGRQPRPLPLRSGRRRRRASAGSADGRRRGRLALGDGPLARPGPVQDHGRLPGLHDGQPRHEPRRGRGCRPQEGRRDGGRARARQPAGGGGARAGHSHCQPRRRLAAAHRRHACAGRAHERVPDQPGDRAGRLRPCAADHPGRAQRAARQEPERIDARHRRDPGRRRHHPVLGLPAVHPDRRRVCRRAPGRAAAEPGAGAGHRPPRRCLSAGRPWPPGAGPARRRDCGIRGGRPADGHAHVVGGAAGVCGGLSVAAACRRGGRAAPDGAARGRVTGQPEGINAEVPSACPALRPDAPAAGVMPPG</sequence>
<evidence type="ECO:0000313" key="2">
    <source>
        <dbReference type="EMBL" id="SPC23349.1"/>
    </source>
</evidence>
<dbReference type="EMBL" id="LT978514">
    <property type="protein sequence ID" value="SPC23349.1"/>
    <property type="molecule type" value="Genomic_DNA"/>
</dbReference>
<feature type="compositionally biased region" description="Basic residues" evidence="1">
    <location>
        <begin position="28"/>
        <end position="59"/>
    </location>
</feature>
<reference evidence="2 3" key="1">
    <citation type="submission" date="2018-01" db="EMBL/GenBank/DDBJ databases">
        <authorList>
            <person name="Clerissi C."/>
        </authorList>
    </citation>
    <scope>NUCLEOTIDE SEQUENCE [LARGE SCALE GENOMIC DNA]</scope>
    <source>
        <strain evidence="2">Cupriavidus taiwanensis STM 6021</strain>
    </source>
</reference>